<dbReference type="PANTHER" id="PTHR11188">
    <property type="entry name" value="ARRESTIN DOMAIN CONTAINING PROTEIN"/>
    <property type="match status" value="1"/>
</dbReference>
<protein>
    <recommendedName>
        <fullName evidence="3">Arrestin C-terminal-like domain-containing protein</fullName>
    </recommendedName>
</protein>
<dbReference type="InterPro" id="IPR014752">
    <property type="entry name" value="Arrestin-like_C"/>
</dbReference>
<dbReference type="OrthoDB" id="7785529at2759"/>
<dbReference type="AlphaFoldDB" id="A0A4U0WZ26"/>
<dbReference type="GO" id="GO:0031625">
    <property type="term" value="F:ubiquitin protein ligase binding"/>
    <property type="evidence" value="ECO:0007669"/>
    <property type="project" value="TreeGrafter"/>
</dbReference>
<dbReference type="Gene3D" id="2.60.40.640">
    <property type="match status" value="1"/>
</dbReference>
<feature type="compositionally biased region" description="Basic and acidic residues" evidence="2">
    <location>
        <begin position="732"/>
        <end position="744"/>
    </location>
</feature>
<dbReference type="InterPro" id="IPR011021">
    <property type="entry name" value="Arrestin-like_N"/>
</dbReference>
<feature type="region of interest" description="Disordered" evidence="2">
    <location>
        <begin position="1"/>
        <end position="20"/>
    </location>
</feature>
<dbReference type="STRING" id="331657.A0A4U0WZ26"/>
<sequence>MLSTSPRASSTSQTPSSGRRLISKITSPFAPKVRNVTDFYIQPSDPHRQYAPGDIVSGSVVLKVVKPVRVTHIVVCLHGFVQVYKNPNSPGDGIRGNNAYPGLGRGNRSGEYFGNGFASLFEDEVVLCGEGRLSEGLYHFKFDLEFPGRGLPSSIDFERGTISYMVTATMTRPTTISPTMTCDRKVFLVENIDIAALCPPKPRTISLEPISRRSRARANPMRQARSADEQLNKTELSATMTVRTNRLSEPGSVQSENEVPQSPSPSAVSVDSLVSSSGNGSVIDATPQSARTSDSSRAHTSKSSLATKTITATIDLLQAGCLRGDSLPLKITVNHTKHIKSLHGVIVTLYRQARVDMHPALPLGPMNRSENQKYEDYYPKSITGLGGLSLSGAGSSHVFRKDLSQSFTPLIVNPHTLSAEVNAKVRVPDEVFPTISSVPGAMISFKYYVEVVLDLQGKLSGLPSLNVPSQASAYGNGSTMTRGDDSGSAVTFWGGNIVDTEPIRRDRSVVACLFEVVVGTKDSDRKKGKLRAELPQDSGVPYPDRGTPAHGVAAPRDGRQNGQEYDQGYYHDHASTEWYGHRHDENSYHHDYYYYGQYQHDQYCEQGQSSLPSAFPPPNMAEEDLPEKERLRRAEARLLPSQPPGPEEGPSSEAVLHGPSAPLLPDEHASSPYIGPSRPAPPQANLVSIGPVAGPSAPPFGALEDGDGMPEYHPSAPEYAGHDQGMSDGPATEDKQELERRRLQMEASAPEDLYDDDDSAVGSSRHNVMPSAPTLVHEDGLGYDNSPGGAHPEASCGFGLPRYER</sequence>
<keyword evidence="5" id="KW-1185">Reference proteome</keyword>
<feature type="region of interest" description="Disordered" evidence="2">
    <location>
        <begin position="525"/>
        <end position="566"/>
    </location>
</feature>
<comment type="similarity">
    <text evidence="1">Belongs to the arrestin family. PalF/RIM8 subfamily.</text>
</comment>
<evidence type="ECO:0000256" key="2">
    <source>
        <dbReference type="SAM" id="MobiDB-lite"/>
    </source>
</evidence>
<comment type="caution">
    <text evidence="4">The sequence shown here is derived from an EMBL/GenBank/DDBJ whole genome shotgun (WGS) entry which is preliminary data.</text>
</comment>
<dbReference type="Proteomes" id="UP000308768">
    <property type="component" value="Unassembled WGS sequence"/>
</dbReference>
<feature type="compositionally biased region" description="Polar residues" evidence="2">
    <location>
        <begin position="233"/>
        <end position="258"/>
    </location>
</feature>
<feature type="region of interest" description="Disordered" evidence="2">
    <location>
        <begin position="638"/>
        <end position="805"/>
    </location>
</feature>
<reference evidence="4 5" key="1">
    <citation type="submission" date="2017-03" db="EMBL/GenBank/DDBJ databases">
        <title>Genomes of endolithic fungi from Antarctica.</title>
        <authorList>
            <person name="Coleine C."/>
            <person name="Masonjones S."/>
            <person name="Stajich J.E."/>
        </authorList>
    </citation>
    <scope>NUCLEOTIDE SEQUENCE [LARGE SCALE GENOMIC DNA]</scope>
    <source>
        <strain evidence="4 5">CCFEE 5187</strain>
    </source>
</reference>
<feature type="compositionally biased region" description="Polar residues" evidence="2">
    <location>
        <begin position="286"/>
        <end position="295"/>
    </location>
</feature>
<gene>
    <name evidence="4" type="ORF">B0A49_08713</name>
</gene>
<evidence type="ECO:0000256" key="1">
    <source>
        <dbReference type="ARBA" id="ARBA00037950"/>
    </source>
</evidence>
<name>A0A4U0WZ26_9PEZI</name>
<dbReference type="InterPro" id="IPR011022">
    <property type="entry name" value="Arrestin_C-like"/>
</dbReference>
<dbReference type="GO" id="GO:0030674">
    <property type="term" value="F:protein-macromolecule adaptor activity"/>
    <property type="evidence" value="ECO:0007669"/>
    <property type="project" value="TreeGrafter"/>
</dbReference>
<feature type="region of interest" description="Disordered" evidence="2">
    <location>
        <begin position="208"/>
        <end position="304"/>
    </location>
</feature>
<evidence type="ECO:0000259" key="3">
    <source>
        <dbReference type="SMART" id="SM01017"/>
    </source>
</evidence>
<accession>A0A4U0WZ26</accession>
<dbReference type="Pfam" id="PF00339">
    <property type="entry name" value="Arrestin_N"/>
    <property type="match status" value="1"/>
</dbReference>
<feature type="compositionally biased region" description="Low complexity" evidence="2">
    <location>
        <begin position="259"/>
        <end position="282"/>
    </location>
</feature>
<evidence type="ECO:0000313" key="5">
    <source>
        <dbReference type="Proteomes" id="UP000308768"/>
    </source>
</evidence>
<dbReference type="PANTHER" id="PTHR11188:SF161">
    <property type="entry name" value="PH-RESPONSE REGULATOR PROTEIN PALF_RIM8"/>
    <property type="match status" value="1"/>
</dbReference>
<dbReference type="SUPFAM" id="SSF81296">
    <property type="entry name" value="E set domains"/>
    <property type="match status" value="1"/>
</dbReference>
<evidence type="ECO:0000313" key="4">
    <source>
        <dbReference type="EMBL" id="TKA68108.1"/>
    </source>
</evidence>
<feature type="compositionally biased region" description="Basic and acidic residues" evidence="2">
    <location>
        <begin position="525"/>
        <end position="534"/>
    </location>
</feature>
<proteinExistence type="inferred from homology"/>
<dbReference type="InterPro" id="IPR050357">
    <property type="entry name" value="Arrestin_domain-protein"/>
</dbReference>
<feature type="compositionally biased region" description="Polar residues" evidence="2">
    <location>
        <begin position="1"/>
        <end position="17"/>
    </location>
</feature>
<dbReference type="GO" id="GO:0070086">
    <property type="term" value="P:ubiquitin-dependent endocytosis"/>
    <property type="evidence" value="ECO:0007669"/>
    <property type="project" value="TreeGrafter"/>
</dbReference>
<dbReference type="GO" id="GO:0005829">
    <property type="term" value="C:cytosol"/>
    <property type="evidence" value="ECO:0007669"/>
    <property type="project" value="TreeGrafter"/>
</dbReference>
<organism evidence="4 5">
    <name type="scientific">Cryomyces minteri</name>
    <dbReference type="NCBI Taxonomy" id="331657"/>
    <lineage>
        <taxon>Eukaryota</taxon>
        <taxon>Fungi</taxon>
        <taxon>Dikarya</taxon>
        <taxon>Ascomycota</taxon>
        <taxon>Pezizomycotina</taxon>
        <taxon>Dothideomycetes</taxon>
        <taxon>Dothideomycetes incertae sedis</taxon>
        <taxon>Cryomyces</taxon>
    </lineage>
</organism>
<dbReference type="GO" id="GO:0005886">
    <property type="term" value="C:plasma membrane"/>
    <property type="evidence" value="ECO:0007669"/>
    <property type="project" value="TreeGrafter"/>
</dbReference>
<feature type="domain" description="Arrestin C-terminal-like" evidence="3">
    <location>
        <begin position="306"/>
        <end position="469"/>
    </location>
</feature>
<dbReference type="EMBL" id="NAJN01000847">
    <property type="protein sequence ID" value="TKA68108.1"/>
    <property type="molecule type" value="Genomic_DNA"/>
</dbReference>
<dbReference type="SMART" id="SM01017">
    <property type="entry name" value="Arrestin_C"/>
    <property type="match status" value="1"/>
</dbReference>
<dbReference type="InterPro" id="IPR014756">
    <property type="entry name" value="Ig_E-set"/>
</dbReference>